<dbReference type="InterPro" id="IPR052592">
    <property type="entry name" value="LRR-RLK"/>
</dbReference>
<keyword evidence="2" id="KW-0433">Leucine-rich repeat</keyword>
<dbReference type="STRING" id="3750.A0A498J7F8"/>
<dbReference type="InterPro" id="IPR032675">
    <property type="entry name" value="LRR_dom_sf"/>
</dbReference>
<dbReference type="Proteomes" id="UP000290289">
    <property type="component" value="Chromosome 8"/>
</dbReference>
<dbReference type="SMART" id="SM00369">
    <property type="entry name" value="LRR_TYP"/>
    <property type="match status" value="5"/>
</dbReference>
<comment type="subcellular location">
    <subcellularLocation>
        <location evidence="1">Membrane</location>
        <topology evidence="1">Single-pass membrane protein</topology>
    </subcellularLocation>
</comment>
<feature type="region of interest" description="Disordered" evidence="8">
    <location>
        <begin position="26"/>
        <end position="50"/>
    </location>
</feature>
<dbReference type="EMBL" id="RDQH01000334">
    <property type="protein sequence ID" value="RXH91420.1"/>
    <property type="molecule type" value="Genomic_DNA"/>
</dbReference>
<dbReference type="Gene3D" id="3.80.10.10">
    <property type="entry name" value="Ribonuclease Inhibitor"/>
    <property type="match status" value="4"/>
</dbReference>
<evidence type="ECO:0000313" key="11">
    <source>
        <dbReference type="EMBL" id="RXH91420.1"/>
    </source>
</evidence>
<evidence type="ECO:0000256" key="6">
    <source>
        <dbReference type="ARBA" id="ARBA00022989"/>
    </source>
</evidence>
<dbReference type="SUPFAM" id="SSF52058">
    <property type="entry name" value="L domain-like"/>
    <property type="match status" value="1"/>
</dbReference>
<keyword evidence="4" id="KW-0732">Signal</keyword>
<proteinExistence type="predicted"/>
<keyword evidence="6" id="KW-1133">Transmembrane helix</keyword>
<keyword evidence="5" id="KW-0677">Repeat</keyword>
<evidence type="ECO:0000256" key="4">
    <source>
        <dbReference type="ARBA" id="ARBA00022729"/>
    </source>
</evidence>
<dbReference type="GO" id="GO:0016020">
    <property type="term" value="C:membrane"/>
    <property type="evidence" value="ECO:0007669"/>
    <property type="project" value="UniProtKB-SubCell"/>
</dbReference>
<reference evidence="11 12" key="1">
    <citation type="submission" date="2018-10" db="EMBL/GenBank/DDBJ databases">
        <title>A high-quality apple genome assembly.</title>
        <authorList>
            <person name="Hu J."/>
        </authorList>
    </citation>
    <scope>NUCLEOTIDE SEQUENCE [LARGE SCALE GENOMIC DNA]</scope>
    <source>
        <strain evidence="12">cv. HFTH1</strain>
        <tissue evidence="11">Young leaf</tissue>
    </source>
</reference>
<organism evidence="11 12">
    <name type="scientific">Malus domestica</name>
    <name type="common">Apple</name>
    <name type="synonym">Pyrus malus</name>
    <dbReference type="NCBI Taxonomy" id="3750"/>
    <lineage>
        <taxon>Eukaryota</taxon>
        <taxon>Viridiplantae</taxon>
        <taxon>Streptophyta</taxon>
        <taxon>Embryophyta</taxon>
        <taxon>Tracheophyta</taxon>
        <taxon>Spermatophyta</taxon>
        <taxon>Magnoliopsida</taxon>
        <taxon>eudicotyledons</taxon>
        <taxon>Gunneridae</taxon>
        <taxon>Pentapetalae</taxon>
        <taxon>rosids</taxon>
        <taxon>fabids</taxon>
        <taxon>Rosales</taxon>
        <taxon>Rosaceae</taxon>
        <taxon>Amygdaloideae</taxon>
        <taxon>Maleae</taxon>
        <taxon>Malus</taxon>
    </lineage>
</organism>
<dbReference type="InterPro" id="IPR013210">
    <property type="entry name" value="LRR_N_plant-typ"/>
</dbReference>
<protein>
    <submittedName>
        <fullName evidence="11">Uncharacterized protein</fullName>
    </submittedName>
</protein>
<evidence type="ECO:0000256" key="5">
    <source>
        <dbReference type="ARBA" id="ARBA00022737"/>
    </source>
</evidence>
<dbReference type="AlphaFoldDB" id="A0A498J7F8"/>
<dbReference type="Pfam" id="PF08263">
    <property type="entry name" value="LRRNT_2"/>
    <property type="match status" value="1"/>
</dbReference>
<feature type="domain" description="Leucine-rich repeat-containing N-terminal plant-type" evidence="9">
    <location>
        <begin position="109"/>
        <end position="149"/>
    </location>
</feature>
<evidence type="ECO:0000256" key="8">
    <source>
        <dbReference type="SAM" id="MobiDB-lite"/>
    </source>
</evidence>
<dbReference type="SUPFAM" id="SSF52047">
    <property type="entry name" value="RNI-like"/>
    <property type="match status" value="1"/>
</dbReference>
<dbReference type="PANTHER" id="PTHR48054:SF82">
    <property type="entry name" value="LRR RECEPTOR-LIKE SERINE_THREONINE-PROTEIN KINASE FLS2"/>
    <property type="match status" value="1"/>
</dbReference>
<evidence type="ECO:0000256" key="2">
    <source>
        <dbReference type="ARBA" id="ARBA00022614"/>
    </source>
</evidence>
<evidence type="ECO:0000259" key="9">
    <source>
        <dbReference type="Pfam" id="PF08263"/>
    </source>
</evidence>
<dbReference type="Pfam" id="PF00560">
    <property type="entry name" value="LRR_1"/>
    <property type="match status" value="1"/>
</dbReference>
<keyword evidence="7" id="KW-0472">Membrane</keyword>
<dbReference type="Pfam" id="PF13855">
    <property type="entry name" value="LRR_8"/>
    <property type="match status" value="1"/>
</dbReference>
<evidence type="ECO:0000313" key="12">
    <source>
        <dbReference type="Proteomes" id="UP000290289"/>
    </source>
</evidence>
<comment type="caution">
    <text evidence="11">The sequence shown here is derived from an EMBL/GenBank/DDBJ whole genome shotgun (WGS) entry which is preliminary data.</text>
</comment>
<evidence type="ECO:0000256" key="3">
    <source>
        <dbReference type="ARBA" id="ARBA00022692"/>
    </source>
</evidence>
<dbReference type="PANTHER" id="PTHR48054">
    <property type="entry name" value="RECEPTOR KINASE-LIKE PROTEIN XA21"/>
    <property type="match status" value="1"/>
</dbReference>
<evidence type="ECO:0000256" key="7">
    <source>
        <dbReference type="ARBA" id="ARBA00023136"/>
    </source>
</evidence>
<evidence type="ECO:0000256" key="1">
    <source>
        <dbReference type="ARBA" id="ARBA00004167"/>
    </source>
</evidence>
<accession>A0A498J7F8</accession>
<gene>
    <name evidence="11" type="ORF">DVH24_020443</name>
</gene>
<evidence type="ECO:0000259" key="10">
    <source>
        <dbReference type="Pfam" id="PF23598"/>
    </source>
</evidence>
<keyword evidence="3" id="KW-0812">Transmembrane</keyword>
<feature type="domain" description="Disease resistance R13L4/SHOC-2-like LRR" evidence="10">
    <location>
        <begin position="158"/>
        <end position="358"/>
    </location>
</feature>
<sequence length="821" mass="91934">MRPFEPFGGINSIDILKDSRTYLSQGKRGGREQLQQQHPLQSPKPGKGFKLKPTRKCHEIKTHHINIQTSCIFPSAIFCFKFYHKMKLLLISFMFLIGTVTPAESKCNEDDQSSLLRLKQSLNFSSDSTKLVTWNASIDCCSWVGVNCSANGYAVGLDLSGERILSEIDNSSSLFNLQHLQSLKFADNGYFHSQIPSSIGKLANLRYLNLSHNGFLGQIPIEISHLTRLIVLDLSETNLKLENPNLSMLIRNLTELEVLYLDSVNISRKRSDWCQVISSSLPKLRVLSLSYTELSGPIDDSLAKLSSLSVIRLDYNNIYSPVPSFFANFSNLISLSLSGCELYGTFPQEIFKISALQHIYLSYNPLLQGSLPEFPNTGSLQTLDLSSTNFSGSLPDSIGNLKMLSMIDLSTCNFYGSIPESMENLRHLYYLDMSDNKFSGSINSTHWENLVELMFVSLMYNQLDGGIPLSMFSLPLLQTLLLSNNKFSHQFHEFSNVSSSNQLSSLFLDFNNLEGPVPMFFFNLRGLQFLSLSSNNLAGSFPLSGLQKLRNLTFLNLSYTSLFIDRTGSNSSYSSLPQLVVVILSSTKLRTFPDFLRYLPNLDTLDLAENQIHGEIPNWIWGLKLLYYLNISCNSLANFGPLPNLTSALSVLDLHSNQLQGHIPVFSAPTMQFLDYSRNNLSSGIPTNIGEFLTTTKLFSLSSNSLHGIIPRSLCNLSTLEILDLTQFSTFPKSSFEGNTDLWGPPLTAYDRPPMSLPPMSNGSDPNSGSEINWDILSVEIGYFVGLGVVIGSLVFCEGWRNWYYEAVENMFFKMLPHLDK</sequence>
<dbReference type="Pfam" id="PF23598">
    <property type="entry name" value="LRR_14"/>
    <property type="match status" value="1"/>
</dbReference>
<dbReference type="InterPro" id="IPR003591">
    <property type="entry name" value="Leu-rich_rpt_typical-subtyp"/>
</dbReference>
<keyword evidence="12" id="KW-1185">Reference proteome</keyword>
<name>A0A498J7F8_MALDO</name>
<dbReference type="FunFam" id="3.80.10.10:FF:000095">
    <property type="entry name" value="LRR receptor-like serine/threonine-protein kinase GSO1"/>
    <property type="match status" value="1"/>
</dbReference>
<dbReference type="InterPro" id="IPR055414">
    <property type="entry name" value="LRR_R13L4/SHOC2-like"/>
</dbReference>
<dbReference type="InterPro" id="IPR001611">
    <property type="entry name" value="Leu-rich_rpt"/>
</dbReference>